<dbReference type="Gene3D" id="1.10.510.10">
    <property type="entry name" value="Transferase(Phosphotransferase) domain 1"/>
    <property type="match status" value="1"/>
</dbReference>
<organism evidence="2 3">
    <name type="scientific">Pseudovirgaria hyperparasitica</name>
    <dbReference type="NCBI Taxonomy" id="470096"/>
    <lineage>
        <taxon>Eukaryota</taxon>
        <taxon>Fungi</taxon>
        <taxon>Dikarya</taxon>
        <taxon>Ascomycota</taxon>
        <taxon>Pezizomycotina</taxon>
        <taxon>Dothideomycetes</taxon>
        <taxon>Dothideomycetes incertae sedis</taxon>
        <taxon>Acrospermales</taxon>
        <taxon>Acrospermaceae</taxon>
        <taxon>Pseudovirgaria</taxon>
    </lineage>
</organism>
<dbReference type="RefSeq" id="XP_033595373.1">
    <property type="nucleotide sequence ID" value="XM_033741450.1"/>
</dbReference>
<evidence type="ECO:0000259" key="1">
    <source>
        <dbReference type="PROSITE" id="PS50011"/>
    </source>
</evidence>
<dbReference type="PROSITE" id="PS50011">
    <property type="entry name" value="PROTEIN_KINASE_DOM"/>
    <property type="match status" value="1"/>
</dbReference>
<dbReference type="GO" id="GO:0004672">
    <property type="term" value="F:protein kinase activity"/>
    <property type="evidence" value="ECO:0007669"/>
    <property type="project" value="InterPro"/>
</dbReference>
<evidence type="ECO:0000313" key="2">
    <source>
        <dbReference type="EMBL" id="KAF2752922.1"/>
    </source>
</evidence>
<feature type="non-terminal residue" evidence="2">
    <location>
        <position position="127"/>
    </location>
</feature>
<keyword evidence="3" id="KW-1185">Reference proteome</keyword>
<gene>
    <name evidence="2" type="ORF">EJ05DRAFT_418745</name>
</gene>
<reference evidence="2" key="1">
    <citation type="journal article" date="2020" name="Stud. Mycol.">
        <title>101 Dothideomycetes genomes: a test case for predicting lifestyles and emergence of pathogens.</title>
        <authorList>
            <person name="Haridas S."/>
            <person name="Albert R."/>
            <person name="Binder M."/>
            <person name="Bloem J."/>
            <person name="Labutti K."/>
            <person name="Salamov A."/>
            <person name="Andreopoulos B."/>
            <person name="Baker S."/>
            <person name="Barry K."/>
            <person name="Bills G."/>
            <person name="Bluhm B."/>
            <person name="Cannon C."/>
            <person name="Castanera R."/>
            <person name="Culley D."/>
            <person name="Daum C."/>
            <person name="Ezra D."/>
            <person name="Gonzalez J."/>
            <person name="Henrissat B."/>
            <person name="Kuo A."/>
            <person name="Liang C."/>
            <person name="Lipzen A."/>
            <person name="Lutzoni F."/>
            <person name="Magnuson J."/>
            <person name="Mondo S."/>
            <person name="Nolan M."/>
            <person name="Ohm R."/>
            <person name="Pangilinan J."/>
            <person name="Park H.-J."/>
            <person name="Ramirez L."/>
            <person name="Alfaro M."/>
            <person name="Sun H."/>
            <person name="Tritt A."/>
            <person name="Yoshinaga Y."/>
            <person name="Zwiers L.-H."/>
            <person name="Turgeon B."/>
            <person name="Goodwin S."/>
            <person name="Spatafora J."/>
            <person name="Crous P."/>
            <person name="Grigoriev I."/>
        </authorList>
    </citation>
    <scope>NUCLEOTIDE SEQUENCE</scope>
    <source>
        <strain evidence="2">CBS 121739</strain>
    </source>
</reference>
<name>A0A6A6VQN8_9PEZI</name>
<dbReference type="GeneID" id="54482504"/>
<proteinExistence type="predicted"/>
<dbReference type="OrthoDB" id="3944001at2759"/>
<dbReference type="InterPro" id="IPR000719">
    <property type="entry name" value="Prot_kinase_dom"/>
</dbReference>
<feature type="non-terminal residue" evidence="2">
    <location>
        <position position="1"/>
    </location>
</feature>
<protein>
    <recommendedName>
        <fullName evidence="1">Protein kinase domain-containing protein</fullName>
    </recommendedName>
</protein>
<dbReference type="GO" id="GO:0005524">
    <property type="term" value="F:ATP binding"/>
    <property type="evidence" value="ECO:0007669"/>
    <property type="project" value="InterPro"/>
</dbReference>
<dbReference type="Gene3D" id="3.30.200.20">
    <property type="entry name" value="Phosphorylase Kinase, domain 1"/>
    <property type="match status" value="1"/>
</dbReference>
<feature type="domain" description="Protein kinase" evidence="1">
    <location>
        <begin position="3"/>
        <end position="127"/>
    </location>
</feature>
<sequence>LDYNVDCLRAHGARGVLFRIRLSSHGYTVVAKATPAHFKKHLQHEARVHDHLRSIQGHLDLVQPYHYDGIVELVHFLLMGYSGTCLARHATQEISEALIAEAGRSIDAIHALGVLHRDAMPRNMLWD</sequence>
<accession>A0A6A6VQN8</accession>
<evidence type="ECO:0000313" key="3">
    <source>
        <dbReference type="Proteomes" id="UP000799437"/>
    </source>
</evidence>
<dbReference type="AlphaFoldDB" id="A0A6A6VQN8"/>
<dbReference type="SUPFAM" id="SSF56112">
    <property type="entry name" value="Protein kinase-like (PK-like)"/>
    <property type="match status" value="1"/>
</dbReference>
<dbReference type="EMBL" id="ML996590">
    <property type="protein sequence ID" value="KAF2752922.1"/>
    <property type="molecule type" value="Genomic_DNA"/>
</dbReference>
<dbReference type="Proteomes" id="UP000799437">
    <property type="component" value="Unassembled WGS sequence"/>
</dbReference>
<dbReference type="InterPro" id="IPR011009">
    <property type="entry name" value="Kinase-like_dom_sf"/>
</dbReference>